<dbReference type="PANTHER" id="PTHR35987">
    <property type="entry name" value="PROTEIN PLASTID REDOX INSENSITIVE 2, CHLOROPLASTIC-RELATED"/>
    <property type="match status" value="1"/>
</dbReference>
<accession>A0ABM3RVE0</accession>
<dbReference type="RefSeq" id="XP_056699594.1">
    <property type="nucleotide sequence ID" value="XM_056843616.1"/>
</dbReference>
<reference evidence="2 3" key="2">
    <citation type="submission" date="2025-05" db="UniProtKB">
        <authorList>
            <consortium name="RefSeq"/>
        </authorList>
    </citation>
    <scope>IDENTIFICATION</scope>
    <source>
        <tissue evidence="2 3">Leaf</tissue>
    </source>
</reference>
<evidence type="ECO:0000313" key="3">
    <source>
        <dbReference type="RefSeq" id="XP_056699594.1"/>
    </source>
</evidence>
<evidence type="ECO:0000313" key="1">
    <source>
        <dbReference type="Proteomes" id="UP000813463"/>
    </source>
</evidence>
<dbReference type="GeneID" id="110801002"/>
<organism evidence="1 3">
    <name type="scientific">Spinacia oleracea</name>
    <name type="common">Spinach</name>
    <dbReference type="NCBI Taxonomy" id="3562"/>
    <lineage>
        <taxon>Eukaryota</taxon>
        <taxon>Viridiplantae</taxon>
        <taxon>Streptophyta</taxon>
        <taxon>Embryophyta</taxon>
        <taxon>Tracheophyta</taxon>
        <taxon>Spermatophyta</taxon>
        <taxon>Magnoliopsida</taxon>
        <taxon>eudicotyledons</taxon>
        <taxon>Gunneridae</taxon>
        <taxon>Pentapetalae</taxon>
        <taxon>Caryophyllales</taxon>
        <taxon>Chenopodiaceae</taxon>
        <taxon>Chenopodioideae</taxon>
        <taxon>Anserineae</taxon>
        <taxon>Spinacia</taxon>
    </lineage>
</organism>
<dbReference type="RefSeq" id="XP_056699593.1">
    <property type="nucleotide sequence ID" value="XM_056843615.1"/>
</dbReference>
<dbReference type="PANTHER" id="PTHR35987:SF3">
    <property type="entry name" value="PROTEIN PLASTID REDOX INSENSITIVE 2-LIKE ISOFORM X1"/>
    <property type="match status" value="1"/>
</dbReference>
<evidence type="ECO:0000313" key="2">
    <source>
        <dbReference type="RefSeq" id="XP_056699593.1"/>
    </source>
</evidence>
<keyword evidence="1" id="KW-1185">Reference proteome</keyword>
<gene>
    <name evidence="2 3" type="primary">LOC110801002</name>
</gene>
<dbReference type="Proteomes" id="UP000813463">
    <property type="component" value="Chromosome 4"/>
</dbReference>
<name>A0ABM3RVE0_SPIOL</name>
<protein>
    <submittedName>
        <fullName evidence="2 3">Protein PLASTID REDOX INSENSITIVE 2, chloroplastic</fullName>
    </submittedName>
</protein>
<sequence length="158" mass="17555">MALYSSLNSSNALVQCSRQNSNIQSSFLVRPFSFPVRSPPNTVSLLISHSSSAPTSEICLPDPIPEFAEAETQKFKIELKTTLLKDEDALGDELDRVVDVCAKVEYFSWQILTDWTRAARTQAPTITNYDVHSSSWEDVRQAPLQSAMGATYLGHEPC</sequence>
<dbReference type="InterPro" id="IPR039349">
    <property type="entry name" value="PRIN2"/>
</dbReference>
<reference evidence="1" key="1">
    <citation type="journal article" date="2021" name="Nat. Commun.">
        <title>Genomic analyses provide insights into spinach domestication and the genetic basis of agronomic traits.</title>
        <authorList>
            <person name="Cai X."/>
            <person name="Sun X."/>
            <person name="Xu C."/>
            <person name="Sun H."/>
            <person name="Wang X."/>
            <person name="Ge C."/>
            <person name="Zhang Z."/>
            <person name="Wang Q."/>
            <person name="Fei Z."/>
            <person name="Jiao C."/>
            <person name="Wang Q."/>
        </authorList>
    </citation>
    <scope>NUCLEOTIDE SEQUENCE [LARGE SCALE GENOMIC DNA]</scope>
    <source>
        <strain evidence="1">cv. Varoflay</strain>
    </source>
</reference>
<proteinExistence type="predicted"/>